<dbReference type="PANTHER" id="PTHR10642">
    <property type="entry name" value="RIBONUCLEASE H1"/>
    <property type="match status" value="1"/>
</dbReference>
<dbReference type="AlphaFoldDB" id="A0AAD6ZSK5"/>
<gene>
    <name evidence="9" type="ORF">DFH08DRAFT_965295</name>
</gene>
<dbReference type="PROSITE" id="PS50879">
    <property type="entry name" value="RNASE_H_1"/>
    <property type="match status" value="1"/>
</dbReference>
<evidence type="ECO:0000259" key="8">
    <source>
        <dbReference type="PROSITE" id="PS50879"/>
    </source>
</evidence>
<dbReference type="InterPro" id="IPR002156">
    <property type="entry name" value="RNaseH_domain"/>
</dbReference>
<evidence type="ECO:0000256" key="7">
    <source>
        <dbReference type="ARBA" id="ARBA00022801"/>
    </source>
</evidence>
<comment type="similarity">
    <text evidence="2">Belongs to the RNase H family.</text>
</comment>
<protein>
    <recommendedName>
        <fullName evidence="3">ribonuclease H</fullName>
        <ecNumber evidence="3">3.1.26.4</ecNumber>
    </recommendedName>
</protein>
<accession>A0AAD6ZSK5</accession>
<evidence type="ECO:0000256" key="3">
    <source>
        <dbReference type="ARBA" id="ARBA00012180"/>
    </source>
</evidence>
<dbReference type="GO" id="GO:0046872">
    <property type="term" value="F:metal ion binding"/>
    <property type="evidence" value="ECO:0007669"/>
    <property type="project" value="UniProtKB-KW"/>
</dbReference>
<dbReference type="Pfam" id="PF00075">
    <property type="entry name" value="RNase_H"/>
    <property type="match status" value="1"/>
</dbReference>
<dbReference type="Proteomes" id="UP001218218">
    <property type="component" value="Unassembled WGS sequence"/>
</dbReference>
<dbReference type="PANTHER" id="PTHR10642:SF26">
    <property type="entry name" value="RIBONUCLEASE H1"/>
    <property type="match status" value="1"/>
</dbReference>
<keyword evidence="6" id="KW-0255">Endonuclease</keyword>
<keyword evidence="10" id="KW-1185">Reference proteome</keyword>
<dbReference type="InterPro" id="IPR050092">
    <property type="entry name" value="RNase_H"/>
</dbReference>
<organism evidence="9 10">
    <name type="scientific">Mycena albidolilacea</name>
    <dbReference type="NCBI Taxonomy" id="1033008"/>
    <lineage>
        <taxon>Eukaryota</taxon>
        <taxon>Fungi</taxon>
        <taxon>Dikarya</taxon>
        <taxon>Basidiomycota</taxon>
        <taxon>Agaricomycotina</taxon>
        <taxon>Agaricomycetes</taxon>
        <taxon>Agaricomycetidae</taxon>
        <taxon>Agaricales</taxon>
        <taxon>Marasmiineae</taxon>
        <taxon>Mycenaceae</taxon>
        <taxon>Mycena</taxon>
    </lineage>
</organism>
<dbReference type="GO" id="GO:0004523">
    <property type="term" value="F:RNA-DNA hybrid ribonuclease activity"/>
    <property type="evidence" value="ECO:0007669"/>
    <property type="project" value="UniProtKB-EC"/>
</dbReference>
<feature type="domain" description="RNase H type-1" evidence="8">
    <location>
        <begin position="1"/>
        <end position="166"/>
    </location>
</feature>
<evidence type="ECO:0000256" key="5">
    <source>
        <dbReference type="ARBA" id="ARBA00022723"/>
    </source>
</evidence>
<name>A0AAD6ZSK5_9AGAR</name>
<proteinExistence type="inferred from homology"/>
<evidence type="ECO:0000313" key="10">
    <source>
        <dbReference type="Proteomes" id="UP001218218"/>
    </source>
</evidence>
<evidence type="ECO:0000256" key="2">
    <source>
        <dbReference type="ARBA" id="ARBA00005300"/>
    </source>
</evidence>
<keyword evidence="7" id="KW-0378">Hydrolase</keyword>
<sequence length="189" mass="21392">MPYQIDVWTDGACRGNGEPGAVAGAGAWFSRPMQGSTGWSRPLPQDPVPTNQRAELAGVVLALELAVQRREQLDFDPFFILTIHTDSRYAIGCLRDWIEKWKYNGWYNARGLPVANRDLIEEASDMIDGIKNGGRVDFVWVRREQNVEADRLANEACDKAEQDLRESRIEYHTGYARVVLTDSDSDSDW</sequence>
<dbReference type="GO" id="GO:0003676">
    <property type="term" value="F:nucleic acid binding"/>
    <property type="evidence" value="ECO:0007669"/>
    <property type="project" value="InterPro"/>
</dbReference>
<dbReference type="InterPro" id="IPR036397">
    <property type="entry name" value="RNaseH_sf"/>
</dbReference>
<evidence type="ECO:0000256" key="6">
    <source>
        <dbReference type="ARBA" id="ARBA00022759"/>
    </source>
</evidence>
<evidence type="ECO:0000256" key="4">
    <source>
        <dbReference type="ARBA" id="ARBA00022722"/>
    </source>
</evidence>
<keyword evidence="5" id="KW-0479">Metal-binding</keyword>
<dbReference type="Gene3D" id="3.30.420.10">
    <property type="entry name" value="Ribonuclease H-like superfamily/Ribonuclease H"/>
    <property type="match status" value="1"/>
</dbReference>
<reference evidence="9" key="1">
    <citation type="submission" date="2023-03" db="EMBL/GenBank/DDBJ databases">
        <title>Massive genome expansion in bonnet fungi (Mycena s.s.) driven by repeated elements and novel gene families across ecological guilds.</title>
        <authorList>
            <consortium name="Lawrence Berkeley National Laboratory"/>
            <person name="Harder C.B."/>
            <person name="Miyauchi S."/>
            <person name="Viragh M."/>
            <person name="Kuo A."/>
            <person name="Thoen E."/>
            <person name="Andreopoulos B."/>
            <person name="Lu D."/>
            <person name="Skrede I."/>
            <person name="Drula E."/>
            <person name="Henrissat B."/>
            <person name="Morin E."/>
            <person name="Kohler A."/>
            <person name="Barry K."/>
            <person name="LaButti K."/>
            <person name="Morin E."/>
            <person name="Salamov A."/>
            <person name="Lipzen A."/>
            <person name="Mereny Z."/>
            <person name="Hegedus B."/>
            <person name="Baldrian P."/>
            <person name="Stursova M."/>
            <person name="Weitz H."/>
            <person name="Taylor A."/>
            <person name="Grigoriev I.V."/>
            <person name="Nagy L.G."/>
            <person name="Martin F."/>
            <person name="Kauserud H."/>
        </authorList>
    </citation>
    <scope>NUCLEOTIDE SEQUENCE</scope>
    <source>
        <strain evidence="9">CBHHK002</strain>
    </source>
</reference>
<keyword evidence="4" id="KW-0540">Nuclease</keyword>
<dbReference type="SUPFAM" id="SSF53098">
    <property type="entry name" value="Ribonuclease H-like"/>
    <property type="match status" value="1"/>
</dbReference>
<evidence type="ECO:0000313" key="9">
    <source>
        <dbReference type="EMBL" id="KAJ7336422.1"/>
    </source>
</evidence>
<dbReference type="EMBL" id="JARIHO010000031">
    <property type="protein sequence ID" value="KAJ7336422.1"/>
    <property type="molecule type" value="Genomic_DNA"/>
</dbReference>
<dbReference type="CDD" id="cd09280">
    <property type="entry name" value="RNase_HI_eukaryote_like"/>
    <property type="match status" value="1"/>
</dbReference>
<dbReference type="EC" id="3.1.26.4" evidence="3"/>
<dbReference type="GO" id="GO:0043137">
    <property type="term" value="P:DNA replication, removal of RNA primer"/>
    <property type="evidence" value="ECO:0007669"/>
    <property type="project" value="TreeGrafter"/>
</dbReference>
<comment type="caution">
    <text evidence="9">The sequence shown here is derived from an EMBL/GenBank/DDBJ whole genome shotgun (WGS) entry which is preliminary data.</text>
</comment>
<comment type="catalytic activity">
    <reaction evidence="1">
        <text>Endonucleolytic cleavage to 5'-phosphomonoester.</text>
        <dbReference type="EC" id="3.1.26.4"/>
    </reaction>
</comment>
<dbReference type="InterPro" id="IPR012337">
    <property type="entry name" value="RNaseH-like_sf"/>
</dbReference>
<evidence type="ECO:0000256" key="1">
    <source>
        <dbReference type="ARBA" id="ARBA00000077"/>
    </source>
</evidence>